<dbReference type="PANTHER" id="PTHR43384:SF4">
    <property type="entry name" value="CELLULOSE BIOSYNTHESIS PROTEIN BCSQ-RELATED"/>
    <property type="match status" value="1"/>
</dbReference>
<evidence type="ECO:0000313" key="5">
    <source>
        <dbReference type="EMBL" id="MBS7457241.1"/>
    </source>
</evidence>
<dbReference type="RefSeq" id="WP_211926412.1">
    <property type="nucleotide sequence ID" value="NZ_JAGQFT020000005.1"/>
</dbReference>
<keyword evidence="6" id="KW-1185">Reference proteome</keyword>
<evidence type="ECO:0000313" key="4">
    <source>
        <dbReference type="EMBL" id="MBR0562470.1"/>
    </source>
</evidence>
<dbReference type="InterPro" id="IPR050625">
    <property type="entry name" value="ParA/MinD_ATPase"/>
</dbReference>
<dbReference type="Pfam" id="PF01656">
    <property type="entry name" value="CbiA"/>
    <property type="match status" value="1"/>
</dbReference>
<dbReference type="EMBL" id="JAGQFT010000053">
    <property type="protein sequence ID" value="MBR0562470.1"/>
    <property type="molecule type" value="Genomic_DNA"/>
</dbReference>
<dbReference type="GO" id="GO:0009898">
    <property type="term" value="C:cytoplasmic side of plasma membrane"/>
    <property type="evidence" value="ECO:0007669"/>
    <property type="project" value="TreeGrafter"/>
</dbReference>
<feature type="domain" description="CobQ/CobB/MinD/ParA nucleotide binding" evidence="3">
    <location>
        <begin position="31"/>
        <end position="248"/>
    </location>
</feature>
<dbReference type="AlphaFoldDB" id="A0A8J7VSR9"/>
<dbReference type="FunFam" id="3.40.50.300:FF:000158">
    <property type="entry name" value="Site-determining protein"/>
    <property type="match status" value="1"/>
</dbReference>
<dbReference type="EMBL" id="JAGQFT020000005">
    <property type="protein sequence ID" value="MBS7457241.1"/>
    <property type="molecule type" value="Genomic_DNA"/>
</dbReference>
<sequence>MSPESSSHPASRVPEQAAGLVAARRPPVRVITVTSGKGGVGKTNVSVNLGVALAAAGRKPLLLDADLGLANVDVMLGLSAERTLADVMAGRCGLADTILEGPHGLGIVPASSGKRHMAELTPAEHVGLIRAFSEIDRPLDTMLVDTAAGVTDSVLTFCQAAQDVIVVVCDEPASITDAYALIKVLSRERGVNRVQVLTNQVGSPQEGRALYEKLARVSDKFLDVTLAYLGMVPHDEYLRRAVQRQLPVTVAYPSSPSARAFRELAGRIERWQPPAAARGHLEFFVERMIDAGGMAA</sequence>
<gene>
    <name evidence="5" type="ORF">KB893_008835</name>
    <name evidence="4" type="ORF">KB893_08075</name>
</gene>
<dbReference type="InterPro" id="IPR025501">
    <property type="entry name" value="MinD_FleN"/>
</dbReference>
<comment type="caution">
    <text evidence="4">The sequence shown here is derived from an EMBL/GenBank/DDBJ whole genome shotgun (WGS) entry which is preliminary data.</text>
</comment>
<dbReference type="InterPro" id="IPR027417">
    <property type="entry name" value="P-loop_NTPase"/>
</dbReference>
<reference evidence="5 6" key="1">
    <citation type="journal article" date="2021" name="Microbiol. Resour. Announc.">
        <title>Draft Genome Sequence of Coralloluteibacterium stylophorae LMG 29479T.</title>
        <authorList>
            <person name="Karlyshev A.V."/>
            <person name="Kudryashova E.B."/>
            <person name="Ariskina E.V."/>
            <person name="Conroy A.P."/>
            <person name="Abidueva E.Y."/>
        </authorList>
    </citation>
    <scope>NUCLEOTIDE SEQUENCE [LARGE SCALE GENOMIC DNA]</scope>
    <source>
        <strain evidence="5 6">LMG 29479</strain>
    </source>
</reference>
<dbReference type="Proteomes" id="UP000675747">
    <property type="component" value="Unassembled WGS sequence"/>
</dbReference>
<reference evidence="4" key="2">
    <citation type="submission" date="2021-04" db="EMBL/GenBank/DDBJ databases">
        <authorList>
            <person name="Karlyshev A.V."/>
        </authorList>
    </citation>
    <scope>NUCLEOTIDE SEQUENCE</scope>
    <source>
        <strain evidence="4">LMG 29479</strain>
    </source>
</reference>
<dbReference type="SUPFAM" id="SSF52540">
    <property type="entry name" value="P-loop containing nucleoside triphosphate hydrolases"/>
    <property type="match status" value="1"/>
</dbReference>
<evidence type="ECO:0000259" key="3">
    <source>
        <dbReference type="Pfam" id="PF01656"/>
    </source>
</evidence>
<organism evidence="4">
    <name type="scientific">Coralloluteibacterium stylophorae</name>
    <dbReference type="NCBI Taxonomy" id="1776034"/>
    <lineage>
        <taxon>Bacteria</taxon>
        <taxon>Pseudomonadati</taxon>
        <taxon>Pseudomonadota</taxon>
        <taxon>Gammaproteobacteria</taxon>
        <taxon>Lysobacterales</taxon>
        <taxon>Lysobacteraceae</taxon>
        <taxon>Coralloluteibacterium</taxon>
    </lineage>
</organism>
<dbReference type="PIRSF" id="PIRSF003092">
    <property type="entry name" value="MinD"/>
    <property type="match status" value="1"/>
</dbReference>
<keyword evidence="2" id="KW-0067">ATP-binding</keyword>
<evidence type="ECO:0000256" key="2">
    <source>
        <dbReference type="ARBA" id="ARBA00022840"/>
    </source>
</evidence>
<evidence type="ECO:0000256" key="1">
    <source>
        <dbReference type="ARBA" id="ARBA00022741"/>
    </source>
</evidence>
<dbReference type="GO" id="GO:0005829">
    <property type="term" value="C:cytosol"/>
    <property type="evidence" value="ECO:0007669"/>
    <property type="project" value="TreeGrafter"/>
</dbReference>
<evidence type="ECO:0000313" key="6">
    <source>
        <dbReference type="Proteomes" id="UP000675747"/>
    </source>
</evidence>
<dbReference type="GO" id="GO:0005524">
    <property type="term" value="F:ATP binding"/>
    <property type="evidence" value="ECO:0007669"/>
    <property type="project" value="UniProtKB-KW"/>
</dbReference>
<dbReference type="InterPro" id="IPR002586">
    <property type="entry name" value="CobQ/CobB/MinD/ParA_Nub-bd_dom"/>
</dbReference>
<dbReference type="Gene3D" id="3.40.50.300">
    <property type="entry name" value="P-loop containing nucleotide triphosphate hydrolases"/>
    <property type="match status" value="1"/>
</dbReference>
<dbReference type="GO" id="GO:0051782">
    <property type="term" value="P:negative regulation of cell division"/>
    <property type="evidence" value="ECO:0007669"/>
    <property type="project" value="TreeGrafter"/>
</dbReference>
<dbReference type="GO" id="GO:0016887">
    <property type="term" value="F:ATP hydrolysis activity"/>
    <property type="evidence" value="ECO:0007669"/>
    <property type="project" value="TreeGrafter"/>
</dbReference>
<keyword evidence="1" id="KW-0547">Nucleotide-binding</keyword>
<protein>
    <submittedName>
        <fullName evidence="4">MinD/ParA family protein</fullName>
    </submittedName>
</protein>
<dbReference type="CDD" id="cd02038">
    <property type="entry name" value="FlhG-like"/>
    <property type="match status" value="1"/>
</dbReference>
<name>A0A8J7VSR9_9GAMM</name>
<dbReference type="PANTHER" id="PTHR43384">
    <property type="entry name" value="SEPTUM SITE-DETERMINING PROTEIN MIND HOMOLOG, CHLOROPLASTIC-RELATED"/>
    <property type="match status" value="1"/>
</dbReference>
<proteinExistence type="predicted"/>
<accession>A0A8J7VSR9</accession>
<dbReference type="InterPro" id="IPR033875">
    <property type="entry name" value="FlhG"/>
</dbReference>